<evidence type="ECO:0000256" key="4">
    <source>
        <dbReference type="ARBA" id="ARBA00023157"/>
    </source>
</evidence>
<comment type="caution">
    <text evidence="9">The sequence shown here is derived from an EMBL/GenBank/DDBJ whole genome shotgun (WGS) entry which is preliminary data.</text>
</comment>
<dbReference type="PANTHER" id="PTHR13887:SF14">
    <property type="entry name" value="DISULFIDE BOND FORMATION PROTEIN D"/>
    <property type="match status" value="1"/>
</dbReference>
<name>A0A543B109_9ACTN</name>
<proteinExistence type="inferred from homology"/>
<accession>A0A543B109</accession>
<dbReference type="PROSITE" id="PS51352">
    <property type="entry name" value="THIOREDOXIN_2"/>
    <property type="match status" value="1"/>
</dbReference>
<keyword evidence="3" id="KW-0560">Oxidoreductase</keyword>
<evidence type="ECO:0000256" key="7">
    <source>
        <dbReference type="SAM" id="Phobius"/>
    </source>
</evidence>
<evidence type="ECO:0000256" key="3">
    <source>
        <dbReference type="ARBA" id="ARBA00023002"/>
    </source>
</evidence>
<keyword evidence="5" id="KW-0676">Redox-active center</keyword>
<evidence type="ECO:0000256" key="6">
    <source>
        <dbReference type="SAM" id="MobiDB-lite"/>
    </source>
</evidence>
<gene>
    <name evidence="9" type="ORF">FB566_4101</name>
</gene>
<evidence type="ECO:0000313" key="9">
    <source>
        <dbReference type="EMBL" id="TQL78513.1"/>
    </source>
</evidence>
<protein>
    <submittedName>
        <fullName evidence="9">Protein-disulfide isomerase</fullName>
    </submittedName>
</protein>
<keyword evidence="7" id="KW-0812">Transmembrane</keyword>
<evidence type="ECO:0000256" key="1">
    <source>
        <dbReference type="ARBA" id="ARBA00005791"/>
    </source>
</evidence>
<organism evidence="9 10">
    <name type="scientific">Stackebrandtia endophytica</name>
    <dbReference type="NCBI Taxonomy" id="1496996"/>
    <lineage>
        <taxon>Bacteria</taxon>
        <taxon>Bacillati</taxon>
        <taxon>Actinomycetota</taxon>
        <taxon>Actinomycetes</taxon>
        <taxon>Glycomycetales</taxon>
        <taxon>Glycomycetaceae</taxon>
        <taxon>Stackebrandtia</taxon>
    </lineage>
</organism>
<dbReference type="GO" id="GO:0016853">
    <property type="term" value="F:isomerase activity"/>
    <property type="evidence" value="ECO:0007669"/>
    <property type="project" value="UniProtKB-KW"/>
</dbReference>
<dbReference type="Proteomes" id="UP000317043">
    <property type="component" value="Unassembled WGS sequence"/>
</dbReference>
<keyword evidence="4" id="KW-1015">Disulfide bond</keyword>
<dbReference type="EMBL" id="VFOW01000001">
    <property type="protein sequence ID" value="TQL78513.1"/>
    <property type="molecule type" value="Genomic_DNA"/>
</dbReference>
<comment type="similarity">
    <text evidence="1">Belongs to the thioredoxin family. DsbA subfamily.</text>
</comment>
<evidence type="ECO:0000259" key="8">
    <source>
        <dbReference type="PROSITE" id="PS51352"/>
    </source>
</evidence>
<dbReference type="OrthoDB" id="117402at2"/>
<dbReference type="Gene3D" id="3.40.30.10">
    <property type="entry name" value="Glutaredoxin"/>
    <property type="match status" value="1"/>
</dbReference>
<feature type="domain" description="Thioredoxin" evidence="8">
    <location>
        <begin position="40"/>
        <end position="237"/>
    </location>
</feature>
<evidence type="ECO:0000256" key="5">
    <source>
        <dbReference type="ARBA" id="ARBA00023284"/>
    </source>
</evidence>
<dbReference type="PANTHER" id="PTHR13887">
    <property type="entry name" value="GLUTATHIONE S-TRANSFERASE KAPPA"/>
    <property type="match status" value="1"/>
</dbReference>
<keyword evidence="7" id="KW-0472">Membrane</keyword>
<keyword evidence="2" id="KW-0732">Signal</keyword>
<evidence type="ECO:0000256" key="2">
    <source>
        <dbReference type="ARBA" id="ARBA00022729"/>
    </source>
</evidence>
<dbReference type="SUPFAM" id="SSF52833">
    <property type="entry name" value="Thioredoxin-like"/>
    <property type="match status" value="1"/>
</dbReference>
<feature type="transmembrane region" description="Helical" evidence="7">
    <location>
        <begin position="12"/>
        <end position="35"/>
    </location>
</feature>
<feature type="region of interest" description="Disordered" evidence="6">
    <location>
        <begin position="35"/>
        <end position="55"/>
    </location>
</feature>
<reference evidence="9 10" key="1">
    <citation type="submission" date="2019-06" db="EMBL/GenBank/DDBJ databases">
        <title>Sequencing the genomes of 1000 actinobacteria strains.</title>
        <authorList>
            <person name="Klenk H.-P."/>
        </authorList>
    </citation>
    <scope>NUCLEOTIDE SEQUENCE [LARGE SCALE GENOMIC DNA]</scope>
    <source>
        <strain evidence="9 10">DSM 45928</strain>
    </source>
</reference>
<dbReference type="Pfam" id="PF13462">
    <property type="entry name" value="Thioredoxin_4"/>
    <property type="match status" value="1"/>
</dbReference>
<dbReference type="InterPro" id="IPR012336">
    <property type="entry name" value="Thioredoxin-like_fold"/>
</dbReference>
<dbReference type="InParanoid" id="A0A543B109"/>
<sequence>MKKSKKRPSSIPWKFVSIVAVIVVTLTVGTLIGSMGDDDPATPSPTGDTAASPTTDPLAELARRDANDPLAMGEVDAPVVLIEYADFTCKYCGAFAENTLPALIEEYVEPGHVRIEWRDTPILSEDSVTTAIAGRAAARQGLFWEYYEVIYAHTFSEAGDYSRAVLLELVGQIDGLDIETFTADLDDPKLATAVNTEGTQSRGLGVSSTPTFVVGDQVLQGAQPIEVFRDTIDLQLDAAGR</sequence>
<dbReference type="InterPro" id="IPR013766">
    <property type="entry name" value="Thioredoxin_domain"/>
</dbReference>
<dbReference type="AlphaFoldDB" id="A0A543B109"/>
<dbReference type="InterPro" id="IPR036249">
    <property type="entry name" value="Thioredoxin-like_sf"/>
</dbReference>
<keyword evidence="9" id="KW-0413">Isomerase</keyword>
<keyword evidence="10" id="KW-1185">Reference proteome</keyword>
<dbReference type="RefSeq" id="WP_142043056.1">
    <property type="nucleotide sequence ID" value="NZ_JBHTGS010000003.1"/>
</dbReference>
<keyword evidence="7" id="KW-1133">Transmembrane helix</keyword>
<dbReference type="GO" id="GO:0016491">
    <property type="term" value="F:oxidoreductase activity"/>
    <property type="evidence" value="ECO:0007669"/>
    <property type="project" value="UniProtKB-KW"/>
</dbReference>
<feature type="compositionally biased region" description="Polar residues" evidence="6">
    <location>
        <begin position="44"/>
        <end position="55"/>
    </location>
</feature>
<evidence type="ECO:0000313" key="10">
    <source>
        <dbReference type="Proteomes" id="UP000317043"/>
    </source>
</evidence>